<dbReference type="InterPro" id="IPR013217">
    <property type="entry name" value="Methyltransf_12"/>
</dbReference>
<dbReference type="Gene3D" id="3.10.129.110">
    <property type="entry name" value="Polyketide synthase dehydratase"/>
    <property type="match status" value="1"/>
</dbReference>
<dbReference type="SMART" id="SM00827">
    <property type="entry name" value="PKS_AT"/>
    <property type="match status" value="1"/>
</dbReference>
<dbReference type="Gene3D" id="3.40.50.720">
    <property type="entry name" value="NAD(P)-binding Rossmann-like Domain"/>
    <property type="match status" value="2"/>
</dbReference>
<evidence type="ECO:0000256" key="3">
    <source>
        <dbReference type="ARBA" id="ARBA00022679"/>
    </source>
</evidence>
<reference evidence="12 13" key="1">
    <citation type="submission" date="2016-05" db="EMBL/GenBank/DDBJ databases">
        <title>Comparative analysis of secretome profiles of manganese(II)-oxidizing ascomycete fungi.</title>
        <authorList>
            <consortium name="DOE Joint Genome Institute"/>
            <person name="Zeiner C.A."/>
            <person name="Purvine S.O."/>
            <person name="Zink E.M."/>
            <person name="Wu S."/>
            <person name="Pasa-Tolic L."/>
            <person name="Chaput D.L."/>
            <person name="Haridas S."/>
            <person name="Grigoriev I.V."/>
            <person name="Santelli C.M."/>
            <person name="Hansel C.M."/>
        </authorList>
    </citation>
    <scope>NUCLEOTIDE SEQUENCE [LARGE SCALE GENOMIC DNA]</scope>
    <source>
        <strain evidence="12 13">AP3s5-JAC2a</strain>
    </source>
</reference>
<feature type="domain" description="PKS/mFAS DH" evidence="11">
    <location>
        <begin position="962"/>
        <end position="1262"/>
    </location>
</feature>
<dbReference type="SMART" id="SM00826">
    <property type="entry name" value="PKS_DH"/>
    <property type="match status" value="1"/>
</dbReference>
<feature type="active site" description="Proton acceptor; for dehydratase activity" evidence="8">
    <location>
        <position position="994"/>
    </location>
</feature>
<feature type="region of interest" description="N-terminal hotdog fold" evidence="8">
    <location>
        <begin position="962"/>
        <end position="1092"/>
    </location>
</feature>
<dbReference type="SUPFAM" id="SSF47336">
    <property type="entry name" value="ACP-like"/>
    <property type="match status" value="1"/>
</dbReference>
<dbReference type="InterPro" id="IPR006162">
    <property type="entry name" value="Ppantetheine_attach_site"/>
</dbReference>
<dbReference type="SUPFAM" id="SSF50129">
    <property type="entry name" value="GroES-like"/>
    <property type="match status" value="1"/>
</dbReference>
<dbReference type="InterPro" id="IPR036736">
    <property type="entry name" value="ACP-like_sf"/>
</dbReference>
<feature type="active site" description="Proton donor; for dehydratase activity" evidence="8">
    <location>
        <position position="1173"/>
    </location>
</feature>
<dbReference type="Pfam" id="PF14765">
    <property type="entry name" value="PS-DH"/>
    <property type="match status" value="1"/>
</dbReference>
<dbReference type="Gene3D" id="3.30.70.3290">
    <property type="match status" value="1"/>
</dbReference>
<dbReference type="InterPro" id="IPR013154">
    <property type="entry name" value="ADH-like_N"/>
</dbReference>
<dbReference type="Pfam" id="PF00698">
    <property type="entry name" value="Acyl_transf_1"/>
    <property type="match status" value="1"/>
</dbReference>
<dbReference type="InterPro" id="IPR016039">
    <property type="entry name" value="Thiolase-like"/>
</dbReference>
<dbReference type="SUPFAM" id="SSF53901">
    <property type="entry name" value="Thiolase-like"/>
    <property type="match status" value="1"/>
</dbReference>
<dbReference type="EMBL" id="KV441555">
    <property type="protein sequence ID" value="OAG03244.1"/>
    <property type="molecule type" value="Genomic_DNA"/>
</dbReference>
<dbReference type="Pfam" id="PF23114">
    <property type="entry name" value="NAD-bd_HRPKS_sdrA"/>
    <property type="match status" value="1"/>
</dbReference>
<dbReference type="GO" id="GO:0030639">
    <property type="term" value="P:polyketide biosynthetic process"/>
    <property type="evidence" value="ECO:0007669"/>
    <property type="project" value="UniProtKB-ARBA"/>
</dbReference>
<dbReference type="CDD" id="cd00833">
    <property type="entry name" value="PKS"/>
    <property type="match status" value="1"/>
</dbReference>
<keyword evidence="2" id="KW-0597">Phosphoprotein</keyword>
<dbReference type="PANTHER" id="PTHR43775">
    <property type="entry name" value="FATTY ACID SYNTHASE"/>
    <property type="match status" value="1"/>
</dbReference>
<dbReference type="InterPro" id="IPR018201">
    <property type="entry name" value="Ketoacyl_synth_AS"/>
</dbReference>
<dbReference type="PROSITE" id="PS00012">
    <property type="entry name" value="PHOSPHOPANTETHEINE"/>
    <property type="match status" value="1"/>
</dbReference>
<dbReference type="SUPFAM" id="SSF53335">
    <property type="entry name" value="S-adenosyl-L-methionine-dependent methyltransferases"/>
    <property type="match status" value="1"/>
</dbReference>
<dbReference type="Gene3D" id="3.90.180.10">
    <property type="entry name" value="Medium-chain alcohol dehydrogenases, catalytic domain"/>
    <property type="match status" value="1"/>
</dbReference>
<dbReference type="SUPFAM" id="SSF55048">
    <property type="entry name" value="Probable ACP-binding domain of malonyl-CoA ACP transacylase"/>
    <property type="match status" value="1"/>
</dbReference>
<dbReference type="InterPro" id="IPR032821">
    <property type="entry name" value="PKS_assoc"/>
</dbReference>
<dbReference type="CDD" id="cd05195">
    <property type="entry name" value="enoyl_red"/>
    <property type="match status" value="1"/>
</dbReference>
<dbReference type="SUPFAM" id="SSF51735">
    <property type="entry name" value="NAD(P)-binding Rossmann-fold domains"/>
    <property type="match status" value="2"/>
</dbReference>
<dbReference type="GO" id="GO:0006633">
    <property type="term" value="P:fatty acid biosynthetic process"/>
    <property type="evidence" value="ECO:0007669"/>
    <property type="project" value="InterPro"/>
</dbReference>
<dbReference type="InterPro" id="IPR029063">
    <property type="entry name" value="SAM-dependent_MTases_sf"/>
</dbReference>
<dbReference type="InterPro" id="IPR020841">
    <property type="entry name" value="PKS_Beta-ketoAc_synthase_dom"/>
</dbReference>
<dbReference type="InterPro" id="IPR016036">
    <property type="entry name" value="Malonyl_transacylase_ACP-bd"/>
</dbReference>
<evidence type="ECO:0000259" key="10">
    <source>
        <dbReference type="PROSITE" id="PS52004"/>
    </source>
</evidence>
<keyword evidence="4" id="KW-0521">NADP</keyword>
<dbReference type="InterPro" id="IPR036291">
    <property type="entry name" value="NAD(P)-bd_dom_sf"/>
</dbReference>
<evidence type="ECO:0000313" key="13">
    <source>
        <dbReference type="Proteomes" id="UP000077069"/>
    </source>
</evidence>
<dbReference type="InterPro" id="IPR020806">
    <property type="entry name" value="PKS_PP-bd"/>
</dbReference>
<dbReference type="InterPro" id="IPR042104">
    <property type="entry name" value="PKS_dehydratase_sf"/>
</dbReference>
<feature type="domain" description="Carrier" evidence="9">
    <location>
        <begin position="2459"/>
        <end position="2536"/>
    </location>
</feature>
<dbReference type="InterPro" id="IPR049900">
    <property type="entry name" value="PKS_mFAS_DH"/>
</dbReference>
<evidence type="ECO:0000256" key="7">
    <source>
        <dbReference type="ARBA" id="ARBA00023315"/>
    </source>
</evidence>
<organism evidence="12 13">
    <name type="scientific">Paraphaeosphaeria sporulosa</name>
    <dbReference type="NCBI Taxonomy" id="1460663"/>
    <lineage>
        <taxon>Eukaryota</taxon>
        <taxon>Fungi</taxon>
        <taxon>Dikarya</taxon>
        <taxon>Ascomycota</taxon>
        <taxon>Pezizomycotina</taxon>
        <taxon>Dothideomycetes</taxon>
        <taxon>Pleosporomycetidae</taxon>
        <taxon>Pleosporales</taxon>
        <taxon>Massarineae</taxon>
        <taxon>Didymosphaeriaceae</taxon>
        <taxon>Paraphaeosphaeria</taxon>
    </lineage>
</organism>
<dbReference type="InterPro" id="IPR020807">
    <property type="entry name" value="PKS_DH"/>
</dbReference>
<dbReference type="InterPro" id="IPR014031">
    <property type="entry name" value="Ketoacyl_synth_C"/>
</dbReference>
<dbReference type="InParanoid" id="A0A177C662"/>
<dbReference type="InterPro" id="IPR014043">
    <property type="entry name" value="Acyl_transferase_dom"/>
</dbReference>
<dbReference type="GO" id="GO:0004312">
    <property type="term" value="F:fatty acid synthase activity"/>
    <property type="evidence" value="ECO:0007669"/>
    <property type="project" value="TreeGrafter"/>
</dbReference>
<dbReference type="Pfam" id="PF16197">
    <property type="entry name" value="KAsynt_C_assoc"/>
    <property type="match status" value="1"/>
</dbReference>
<keyword evidence="7" id="KW-0012">Acyltransferase</keyword>
<dbReference type="Pfam" id="PF08242">
    <property type="entry name" value="Methyltransf_12"/>
    <property type="match status" value="1"/>
</dbReference>
<feature type="domain" description="Ketosynthase family 3 (KS3)" evidence="10">
    <location>
        <begin position="30"/>
        <end position="455"/>
    </location>
</feature>
<feature type="region of interest" description="C-terminal hotdog fold" evidence="8">
    <location>
        <begin position="1112"/>
        <end position="1262"/>
    </location>
</feature>
<dbReference type="Pfam" id="PF00109">
    <property type="entry name" value="ketoacyl-synt"/>
    <property type="match status" value="1"/>
</dbReference>
<dbReference type="Pfam" id="PF21089">
    <property type="entry name" value="PKS_DH_N"/>
    <property type="match status" value="1"/>
</dbReference>
<dbReference type="SMART" id="SM00825">
    <property type="entry name" value="PKS_KS"/>
    <property type="match status" value="1"/>
</dbReference>
<dbReference type="SMART" id="SM00822">
    <property type="entry name" value="PKS_KR"/>
    <property type="match status" value="1"/>
</dbReference>
<evidence type="ECO:0000256" key="2">
    <source>
        <dbReference type="ARBA" id="ARBA00022553"/>
    </source>
</evidence>
<dbReference type="GO" id="GO:0031177">
    <property type="term" value="F:phosphopantetheine binding"/>
    <property type="evidence" value="ECO:0007669"/>
    <property type="project" value="InterPro"/>
</dbReference>
<dbReference type="SMART" id="SM00829">
    <property type="entry name" value="PKS_ER"/>
    <property type="match status" value="1"/>
</dbReference>
<dbReference type="InterPro" id="IPR013968">
    <property type="entry name" value="PKS_KR"/>
</dbReference>
<dbReference type="Gene3D" id="3.40.47.10">
    <property type="match status" value="1"/>
</dbReference>
<dbReference type="InterPro" id="IPR016035">
    <property type="entry name" value="Acyl_Trfase/lysoPLipase"/>
</dbReference>
<sequence>MPYVETPPERTSENGDYGHELDDVVDGGLIEPIAIIGFSLKAPGDASTADAFWDMLVEGRSGASDFPRERINIESFSQDGIHRSGDIPMRRGHFIKDDIQAFDAGFFSISHTEARAMDPMQRLLLETAYHGFENAGIPMHDLVGSNTSVYTGCFTTDYLIQLTKDPLAIPTYAATGTGASILANRISWFFDLKGPSVNMDSACSSSGMALDLACENLRNGSTRMSLVGGCNLTFSAEYFTMLTNLNMLSKDGQSHSFDSRANGYARGEGFGTVVLKRMSDAIADGDTIRAVIRSTGCNHDGKTPGITQPSSEAQEQLVRETYRKGGLSMIPTRFCETHGTGTSLGDPIESMALGRAFQDARSPADPLILGALKSNIGHLEGASGIAGLIKAVMVLENGLIPPNYDFESLNPKIDAEYLGIQIPERVMAWPSNGLRRASVNSFGFGGSNSHVVLDDAYNYLRLRGLHANHRTVVRPSILAEVEPEIPRSLFFSADTGEALERVLSTYQGCFTEREFHIGDLAYTLDSRRSHLPWRSCLTVTSPEDLMKLSSRSSVPRKVQDKKPRLGFVFTGQGAQWFGMGRELMSYPTFAESVKRSDKHLKSIGCPWSTTTMFASTTRLGLDDPVRSQTLCTVLQVALVDLLAHCGVKPSAVVGHSSGEIAAAYAAGAISREAAWSLAYMRGYHAQTLPSRTDYRGSMIAVGLSEEDARPYLEEVIRSNASPWALRVACYNSPRSITVSGPSDQVDNLETILDEASVFNRVLRVPVAYHSPQMEVIAAEYGDSIGAMQVQELRIPMVSSVTGMIATAKQLQRAQYWVDNMVSAVRFDEAVEALTAVSPKTLTKKLDRSHLMMPAVDLLVEIGPHTALKGPVLDILKKTPRASEVDYDFAISRNVSAAETVHHLIGRLHCKGLDVDLRQINDPIGTPRAVLTNLPAYPFDKSQTFWYESRMNKDYRLKEHGHQEFLGSRSLDWCSLAPQWRYFIRTKELPWTEDHKINGATLYPASGMIVMAAEAARQMVAPTGEIKGYQLRNVTFSTALNIPPSRGELEARIGLRPSGNIEHAFEFILYSVQSNNGWVENSRGEIQVYLKAAGDLSDALPGLDASQASLTCDESLDTESFYQYLWEMGYGYGPAFQLVQDIHHDSKYGKVLGHIKPLVTTVSKDSIVHPATLDAIMHLEFAILFKAGTDRPGTFIPTKIDNLWMSDKGLNVQDSLVTAVTTVQSRTQRHARGSCQVFSPDFGQTLLRAEGIELTMVASSNNKSLVQPGSEHVLSYVCSEVDVDMLNAEQLKAYLAKTFPTEYDPVVKRKAIRDFVLLSLQNLDSRLASLNLSPSTPHGRAYVEWAKSLWQRPDIVLPDASLSELEEEVLKHGTEGRMIVEVNKGLLDIVLDHRPPHELLFGPDRLLPLYYEEKAKKEVYFRRLVHYVSLLAHKRPNLRILEIGGGTGTFTSYILEALSVPGDDGSKRLRCMSYDFTDIGPAFIDQAKSRYVQYGSKMKYNILNIEDDPERQGFRPESYDIIIAISVLHATRNLGETLANTRRLLKPGGRLLLQEPTTPEDPSHFFVFGVFPGWWLGVEEYRRLCPLVDQPKWDLLMKENGFTGTDIVLRDYEMDDAHQMDFLICQAAASDVAAKPTIKQAVSLIVDSGSAAQLRAAETVRNTLLATTGTESEIVALSELMTESEILISTCISLLDFDGPFMTSMSEQQYDGLQQLLKKAKLLVWVSRGGGDQPHQPGFQMIDGFARSFRLEAAFLKLVHLALEPSEILTADQADAIVQVLDVTNASDNYEHEVTEKGGYLHVQRVVPQPALRQEFLSRMRPQRTIQRQATADLSVQLDIDVPAQLDTLAFTTTANFSGPLGFDEVEIQVRAVGLSHEDHLIAIGRSEARAFGRDCAGVVTRVGEGCKLQPGQRVWMYASGRCGSTARSSMHAVVFLPESISFDQACALPSDVVTAAHALHAIARLEVSDAVLLDCAGSLLHSALVTSNSLGLNVFVLAHSHNEKLVLEQETGLPPSHVLVLGTPFQHQFKALNGGQGADAVISTRADPACADVLSTFGTYVHVANDGQLPKIPFSASNLTFVNLDIAALAEARPRLLQPSLQIAVNLAAAVKQDDVHTYPASDLGRAFERLGEVEHGKKVILTFGCDDRISTKVLQTEAYTFGADGTYVLTGAFGGLGVQVVRWLASKGAKYMILLSRSGPRTEQALKLVAELQAMGITLAMPTCSVTDAEAVKKAVRDGQKGMPPIRGCVHLAISGKDKSFEYMSYPEWVDRTSAKVQGTDNIYAALPSDLDFFIMTASVGGMAGLISMCAYSAGNAYQDNFARYLYGKGQKAIAMDYGAAQDIGMLAGQDLMYDRLIQTGQYTPVTSRELVALLEYYCDPAVTVNSVEQAQPIIGIEPPGRRIAQGKDVPEGMKHSLWLNLYDMDDSLGAADAVDTGTNARSANLKDSIDAAASVSEAEHLIVDALIQRVAKTTSMPPEKMEAERPIHSYGVDSLTAIDLRNWIASVFEYDIAVFEILGEATFRGVGESIARKLKEGK</sequence>
<dbReference type="CDD" id="cd02440">
    <property type="entry name" value="AdoMet_MTases"/>
    <property type="match status" value="1"/>
</dbReference>
<evidence type="ECO:0000256" key="8">
    <source>
        <dbReference type="PROSITE-ProRule" id="PRU01363"/>
    </source>
</evidence>
<name>A0A177C662_9PLEO</name>
<evidence type="ECO:0000256" key="4">
    <source>
        <dbReference type="ARBA" id="ARBA00022857"/>
    </source>
</evidence>
<evidence type="ECO:0000259" key="9">
    <source>
        <dbReference type="PROSITE" id="PS50075"/>
    </source>
</evidence>
<keyword evidence="5" id="KW-0560">Oxidoreductase</keyword>
<evidence type="ECO:0000256" key="5">
    <source>
        <dbReference type="ARBA" id="ARBA00023002"/>
    </source>
</evidence>
<dbReference type="GO" id="GO:0004315">
    <property type="term" value="F:3-oxoacyl-[acyl-carrier-protein] synthase activity"/>
    <property type="evidence" value="ECO:0007669"/>
    <property type="project" value="InterPro"/>
</dbReference>
<dbReference type="InterPro" id="IPR050091">
    <property type="entry name" value="PKS_NRPS_Biosynth_Enz"/>
</dbReference>
<dbReference type="PROSITE" id="PS52004">
    <property type="entry name" value="KS3_2"/>
    <property type="match status" value="1"/>
</dbReference>
<dbReference type="InterPro" id="IPR009081">
    <property type="entry name" value="PP-bd_ACP"/>
</dbReference>
<dbReference type="Pfam" id="PF02801">
    <property type="entry name" value="Ketoacyl-synt_C"/>
    <property type="match status" value="1"/>
</dbReference>
<dbReference type="PROSITE" id="PS52019">
    <property type="entry name" value="PKS_MFAS_DH"/>
    <property type="match status" value="1"/>
</dbReference>
<accession>A0A177C662</accession>
<gene>
    <name evidence="12" type="ORF">CC84DRAFT_1251427</name>
</gene>
<keyword evidence="6" id="KW-0511">Multifunctional enzyme</keyword>
<dbReference type="PROSITE" id="PS00606">
    <property type="entry name" value="KS3_1"/>
    <property type="match status" value="1"/>
</dbReference>
<evidence type="ECO:0000259" key="11">
    <source>
        <dbReference type="PROSITE" id="PS52019"/>
    </source>
</evidence>
<dbReference type="Gene3D" id="3.40.366.10">
    <property type="entry name" value="Malonyl-Coenzyme A Acyl Carrier Protein, domain 2"/>
    <property type="match status" value="1"/>
</dbReference>
<dbReference type="InterPro" id="IPR049552">
    <property type="entry name" value="PKS_DH_N"/>
</dbReference>
<dbReference type="OrthoDB" id="329835at2759"/>
<dbReference type="GO" id="GO:0016491">
    <property type="term" value="F:oxidoreductase activity"/>
    <property type="evidence" value="ECO:0007669"/>
    <property type="project" value="UniProtKB-KW"/>
</dbReference>
<dbReference type="PROSITE" id="PS50075">
    <property type="entry name" value="CARRIER"/>
    <property type="match status" value="1"/>
</dbReference>
<evidence type="ECO:0000313" key="12">
    <source>
        <dbReference type="EMBL" id="OAG03244.1"/>
    </source>
</evidence>
<dbReference type="InterPro" id="IPR011032">
    <property type="entry name" value="GroES-like_sf"/>
</dbReference>
<dbReference type="InterPro" id="IPR049551">
    <property type="entry name" value="PKS_DH_C"/>
</dbReference>
<evidence type="ECO:0000256" key="6">
    <source>
        <dbReference type="ARBA" id="ARBA00023268"/>
    </source>
</evidence>
<protein>
    <submittedName>
        <fullName evidence="12">Uncharacterized protein</fullName>
    </submittedName>
</protein>
<dbReference type="InterPro" id="IPR056501">
    <property type="entry name" value="NAD-bd_HRPKS_sdrA"/>
</dbReference>
<dbReference type="Proteomes" id="UP000077069">
    <property type="component" value="Unassembled WGS sequence"/>
</dbReference>
<keyword evidence="3" id="KW-0808">Transferase</keyword>
<dbReference type="SUPFAM" id="SSF52151">
    <property type="entry name" value="FabD/lysophospholipase-like"/>
    <property type="match status" value="1"/>
</dbReference>
<dbReference type="PANTHER" id="PTHR43775:SF29">
    <property type="entry name" value="ASPERFURANONE POLYKETIDE SYNTHASE AFOG-RELATED"/>
    <property type="match status" value="1"/>
</dbReference>
<dbReference type="Gene3D" id="3.40.50.150">
    <property type="entry name" value="Vaccinia Virus protein VP39"/>
    <property type="match status" value="1"/>
</dbReference>
<dbReference type="Pfam" id="PF23297">
    <property type="entry name" value="ACP_SdgA_C"/>
    <property type="match status" value="1"/>
</dbReference>
<dbReference type="Gene3D" id="1.10.1200.10">
    <property type="entry name" value="ACP-like"/>
    <property type="match status" value="1"/>
</dbReference>
<evidence type="ECO:0000256" key="1">
    <source>
        <dbReference type="ARBA" id="ARBA00022450"/>
    </source>
</evidence>
<dbReference type="InterPro" id="IPR001227">
    <property type="entry name" value="Ac_transferase_dom_sf"/>
</dbReference>
<keyword evidence="13" id="KW-1185">Reference proteome</keyword>
<dbReference type="Pfam" id="PF08240">
    <property type="entry name" value="ADH_N"/>
    <property type="match status" value="1"/>
</dbReference>
<dbReference type="GeneID" id="28767816"/>
<dbReference type="RefSeq" id="XP_018033609.1">
    <property type="nucleotide sequence ID" value="XM_018184330.1"/>
</dbReference>
<dbReference type="InterPro" id="IPR020843">
    <property type="entry name" value="ER"/>
</dbReference>
<dbReference type="InterPro" id="IPR057326">
    <property type="entry name" value="KR_dom"/>
</dbReference>
<dbReference type="Pfam" id="PF08659">
    <property type="entry name" value="KR"/>
    <property type="match status" value="1"/>
</dbReference>
<proteinExistence type="predicted"/>
<dbReference type="SMART" id="SM00823">
    <property type="entry name" value="PKS_PP"/>
    <property type="match status" value="1"/>
</dbReference>
<dbReference type="STRING" id="1460663.A0A177C662"/>
<dbReference type="InterPro" id="IPR014030">
    <property type="entry name" value="Ketoacyl_synth_N"/>
</dbReference>
<keyword evidence="1" id="KW-0596">Phosphopantetheine</keyword>